<accession>A0AB37YYV5</accession>
<gene>
    <name evidence="1" type="ORF">BC10311_04881</name>
</gene>
<sequence>MHEFKYVFGRSTKPNS</sequence>
<evidence type="ECO:0000313" key="1">
    <source>
        <dbReference type="EMBL" id="SCC59919.1"/>
    </source>
</evidence>
<proteinExistence type="predicted"/>
<organism evidence="1 2">
    <name type="scientific">Bacillus wiedmannii</name>
    <dbReference type="NCBI Taxonomy" id="1890302"/>
    <lineage>
        <taxon>Bacteria</taxon>
        <taxon>Bacillati</taxon>
        <taxon>Bacillota</taxon>
        <taxon>Bacilli</taxon>
        <taxon>Bacillales</taxon>
        <taxon>Bacillaceae</taxon>
        <taxon>Bacillus</taxon>
        <taxon>Bacillus cereus group</taxon>
    </lineage>
</organism>
<dbReference type="AlphaFoldDB" id="A0AB37YYV5"/>
<name>A0AB37YYV5_9BACI</name>
<reference evidence="1 2" key="1">
    <citation type="submission" date="2016-08" db="EMBL/GenBank/DDBJ databases">
        <authorList>
            <person name="Loux V."/>
            <person name="Rue O."/>
        </authorList>
    </citation>
    <scope>NUCLEOTIDE SEQUENCE [LARGE SCALE GENOMIC DNA]</scope>
    <source>
        <strain evidence="1 2">WSBC_10311</strain>
    </source>
</reference>
<comment type="caution">
    <text evidence="1">The sequence shown here is derived from an EMBL/GenBank/DDBJ whole genome shotgun (WGS) entry which is preliminary data.</text>
</comment>
<protein>
    <submittedName>
        <fullName evidence="1">Uncharacterized protein</fullName>
    </submittedName>
</protein>
<dbReference type="Proteomes" id="UP000195728">
    <property type="component" value="Unassembled WGS sequence"/>
</dbReference>
<evidence type="ECO:0000313" key="2">
    <source>
        <dbReference type="Proteomes" id="UP000195728"/>
    </source>
</evidence>
<dbReference type="EMBL" id="FMBG01000021">
    <property type="protein sequence ID" value="SCC59919.1"/>
    <property type="molecule type" value="Genomic_DNA"/>
</dbReference>